<evidence type="ECO:0000313" key="2">
    <source>
        <dbReference type="Proteomes" id="UP000178613"/>
    </source>
</evidence>
<proteinExistence type="predicted"/>
<reference evidence="1 2" key="1">
    <citation type="journal article" date="2016" name="Nat. Commun.">
        <title>Thousands of microbial genomes shed light on interconnected biogeochemical processes in an aquifer system.</title>
        <authorList>
            <person name="Anantharaman K."/>
            <person name="Brown C.T."/>
            <person name="Hug L.A."/>
            <person name="Sharon I."/>
            <person name="Castelle C.J."/>
            <person name="Probst A.J."/>
            <person name="Thomas B.C."/>
            <person name="Singh A."/>
            <person name="Wilkins M.J."/>
            <person name="Karaoz U."/>
            <person name="Brodie E.L."/>
            <person name="Williams K.H."/>
            <person name="Hubbard S.S."/>
            <person name="Banfield J.F."/>
        </authorList>
    </citation>
    <scope>NUCLEOTIDE SEQUENCE [LARGE SCALE GENOMIC DNA]</scope>
</reference>
<protein>
    <submittedName>
        <fullName evidence="1">Uncharacterized protein</fullName>
    </submittedName>
</protein>
<dbReference type="InterPro" id="IPR029063">
    <property type="entry name" value="SAM-dependent_MTases_sf"/>
</dbReference>
<name>A0A1G2RE39_9BACT</name>
<dbReference type="AlphaFoldDB" id="A0A1G2RE39"/>
<sequence>MDKDAMEQVIARLEKEGYNLSSFHALELFAREGDWHTTAYADRVKSLDAWEVELAFKEGLARNVPQAEIKIVDSIQEIKNPAHRGKYEFIVADNPQGCYGLNNQYCEHFDVIPQACELLGDQGILIFNVNTQPYNFDKFPEWQKRRREYYGLKDASDLSLEFLLDFYQKMFERQGYTVGLSFSTLRGGYDPTGLHRLHYYYLVYALRRKKQ</sequence>
<accession>A0A1G2RE39</accession>
<gene>
    <name evidence="1" type="ORF">A3D64_01355</name>
</gene>
<comment type="caution">
    <text evidence="1">The sequence shown here is derived from an EMBL/GenBank/DDBJ whole genome shotgun (WGS) entry which is preliminary data.</text>
</comment>
<organism evidence="1 2">
    <name type="scientific">Candidatus Wildermuthbacteria bacterium RIFCSPHIGHO2_02_FULL_49_9</name>
    <dbReference type="NCBI Taxonomy" id="1802456"/>
    <lineage>
        <taxon>Bacteria</taxon>
        <taxon>Candidatus Wildermuthiibacteriota</taxon>
    </lineage>
</organism>
<dbReference type="EMBL" id="MHUB01000021">
    <property type="protein sequence ID" value="OHA70649.1"/>
    <property type="molecule type" value="Genomic_DNA"/>
</dbReference>
<dbReference type="SUPFAM" id="SSF53335">
    <property type="entry name" value="S-adenosyl-L-methionine-dependent methyltransferases"/>
    <property type="match status" value="1"/>
</dbReference>
<dbReference type="Proteomes" id="UP000178613">
    <property type="component" value="Unassembled WGS sequence"/>
</dbReference>
<evidence type="ECO:0000313" key="1">
    <source>
        <dbReference type="EMBL" id="OHA70649.1"/>
    </source>
</evidence>